<evidence type="ECO:0000259" key="2">
    <source>
        <dbReference type="Pfam" id="PF11268"/>
    </source>
</evidence>
<dbReference type="OrthoDB" id="5180791at2"/>
<accession>A0A087E8G3</accession>
<protein>
    <submittedName>
        <fullName evidence="3">DNA binding protein</fullName>
    </submittedName>
</protein>
<proteinExistence type="predicted"/>
<sequence length="412" mass="43226">MPEKPLTQASFVTVSPSGELVFSADGSQFAVEVDETLERAILEAKQIKSESLQPEPPAVAQSLPISQIQTLIRAGAEPARVAQRYGLSPALVRRFSASVQTEKQYAIDQFLTVPAPKESHVHTMAELIERTLATARIGMESLSWKATRRGLEPWRICAEFDSAGRHLRAEWTWNMHDNAVTCLNPTAKRLLGGLNPHDRDADDTASDTDGELDDAFSIVLGIPGDSIRSARIERAVSAWGAGESESQPQHRSRDLLRGDAHSAKPASSGAGSESALAGHSAADERGAQGLPGTIVPGQQANAGHSAGVNAPASADALALNLLPMDVSPRDAASADSTASDAGADAGAAKSHAEASAASATSAEKRGVASGNSTADADMQSGRKTSKTDATKPSKRKSRRSAVPSWDEILFGD</sequence>
<feature type="compositionally biased region" description="Low complexity" evidence="1">
    <location>
        <begin position="263"/>
        <end position="280"/>
    </location>
</feature>
<feature type="domain" description="DUF3071" evidence="2">
    <location>
        <begin position="8"/>
        <end position="173"/>
    </location>
</feature>
<evidence type="ECO:0000313" key="4">
    <source>
        <dbReference type="Proteomes" id="UP000029055"/>
    </source>
</evidence>
<evidence type="ECO:0000256" key="1">
    <source>
        <dbReference type="SAM" id="MobiDB-lite"/>
    </source>
</evidence>
<dbReference type="NCBIfam" id="NF040712">
    <property type="entry name" value="SepH"/>
    <property type="match status" value="1"/>
</dbReference>
<dbReference type="RefSeq" id="WP_024463337.1">
    <property type="nucleotide sequence ID" value="NZ_CP062939.1"/>
</dbReference>
<dbReference type="eggNOG" id="ENOG5030HS9">
    <property type="taxonomic scope" value="Bacteria"/>
</dbReference>
<comment type="caution">
    <text evidence="3">The sequence shown here is derived from an EMBL/GenBank/DDBJ whole genome shotgun (WGS) entry which is preliminary data.</text>
</comment>
<feature type="compositionally biased region" description="Low complexity" evidence="1">
    <location>
        <begin position="330"/>
        <end position="361"/>
    </location>
</feature>
<dbReference type="InterPro" id="IPR021421">
    <property type="entry name" value="DUF3071"/>
</dbReference>
<evidence type="ECO:0000313" key="3">
    <source>
        <dbReference type="EMBL" id="KFJ04064.1"/>
    </source>
</evidence>
<name>A0A087E8G3_9BIFI</name>
<feature type="region of interest" description="Disordered" evidence="1">
    <location>
        <begin position="238"/>
        <end position="308"/>
    </location>
</feature>
<reference evidence="3 4" key="1">
    <citation type="submission" date="2014-03" db="EMBL/GenBank/DDBJ databases">
        <title>Genomics of Bifidobacteria.</title>
        <authorList>
            <person name="Ventura M."/>
            <person name="Milani C."/>
            <person name="Lugli G.A."/>
        </authorList>
    </citation>
    <scope>NUCLEOTIDE SEQUENCE [LARGE SCALE GENOMIC DNA]</scope>
    <source>
        <strain evidence="3 4">LMG 11597</strain>
    </source>
</reference>
<dbReference type="AlphaFoldDB" id="A0A087E8G3"/>
<dbReference type="InterPro" id="IPR047682">
    <property type="entry name" value="SepH-like"/>
</dbReference>
<organism evidence="3 4">
    <name type="scientific">Bifidobacterium subtile</name>
    <dbReference type="NCBI Taxonomy" id="77635"/>
    <lineage>
        <taxon>Bacteria</taxon>
        <taxon>Bacillati</taxon>
        <taxon>Actinomycetota</taxon>
        <taxon>Actinomycetes</taxon>
        <taxon>Bifidobacteriales</taxon>
        <taxon>Bifidobacteriaceae</taxon>
        <taxon>Bifidobacterium</taxon>
    </lineage>
</organism>
<dbReference type="EMBL" id="JGZR01000005">
    <property type="protein sequence ID" value="KFJ04064.1"/>
    <property type="molecule type" value="Genomic_DNA"/>
</dbReference>
<feature type="region of interest" description="Disordered" evidence="1">
    <location>
        <begin position="329"/>
        <end position="412"/>
    </location>
</feature>
<feature type="compositionally biased region" description="Basic and acidic residues" evidence="1">
    <location>
        <begin position="251"/>
        <end position="262"/>
    </location>
</feature>
<dbReference type="STRING" id="77635.BISU_1101"/>
<keyword evidence="4" id="KW-1185">Reference proteome</keyword>
<dbReference type="Pfam" id="PF11268">
    <property type="entry name" value="DUF3071"/>
    <property type="match status" value="1"/>
</dbReference>
<dbReference type="Proteomes" id="UP000029055">
    <property type="component" value="Unassembled WGS sequence"/>
</dbReference>
<gene>
    <name evidence="3" type="ORF">BISU_1101</name>
</gene>